<evidence type="ECO:0000313" key="3">
    <source>
        <dbReference type="Proteomes" id="UP000178370"/>
    </source>
</evidence>
<accession>A0A1F6CMA5</accession>
<dbReference type="AlphaFoldDB" id="A0A1F6CMA5"/>
<keyword evidence="1" id="KW-0472">Membrane</keyword>
<feature type="transmembrane region" description="Helical" evidence="1">
    <location>
        <begin position="7"/>
        <end position="26"/>
    </location>
</feature>
<feature type="transmembrane region" description="Helical" evidence="1">
    <location>
        <begin position="46"/>
        <end position="64"/>
    </location>
</feature>
<evidence type="ECO:0000256" key="1">
    <source>
        <dbReference type="SAM" id="Phobius"/>
    </source>
</evidence>
<proteinExistence type="predicted"/>
<dbReference type="EMBL" id="MFKV01000022">
    <property type="protein sequence ID" value="OGG49982.1"/>
    <property type="molecule type" value="Genomic_DNA"/>
</dbReference>
<sequence length="99" mass="10572">MNLNKTTAGYVIAAIIAIAANTALVFAKELYEPLKAGMKASLGHHWITHAAIIVALFLVLGFILSKWPLGRINGTFLAIVLFLVTAAASVGIIGFFLFE</sequence>
<protein>
    <submittedName>
        <fullName evidence="2">Uncharacterized protein</fullName>
    </submittedName>
</protein>
<comment type="caution">
    <text evidence="2">The sequence shown here is derived from an EMBL/GenBank/DDBJ whole genome shotgun (WGS) entry which is preliminary data.</text>
</comment>
<keyword evidence="1" id="KW-1133">Transmembrane helix</keyword>
<dbReference type="Proteomes" id="UP000178370">
    <property type="component" value="Unassembled WGS sequence"/>
</dbReference>
<reference evidence="2 3" key="1">
    <citation type="journal article" date="2016" name="Nat. Commun.">
        <title>Thousands of microbial genomes shed light on interconnected biogeochemical processes in an aquifer system.</title>
        <authorList>
            <person name="Anantharaman K."/>
            <person name="Brown C.T."/>
            <person name="Hug L.A."/>
            <person name="Sharon I."/>
            <person name="Castelle C.J."/>
            <person name="Probst A.J."/>
            <person name="Thomas B.C."/>
            <person name="Singh A."/>
            <person name="Wilkins M.J."/>
            <person name="Karaoz U."/>
            <person name="Brodie E.L."/>
            <person name="Williams K.H."/>
            <person name="Hubbard S.S."/>
            <person name="Banfield J.F."/>
        </authorList>
    </citation>
    <scope>NUCLEOTIDE SEQUENCE [LARGE SCALE GENOMIC DNA]</scope>
</reference>
<gene>
    <name evidence="2" type="ORF">A2763_03440</name>
</gene>
<evidence type="ECO:0000313" key="2">
    <source>
        <dbReference type="EMBL" id="OGG49982.1"/>
    </source>
</evidence>
<name>A0A1F6CMA5_9BACT</name>
<organism evidence="2 3">
    <name type="scientific">Candidatus Kaiserbacteria bacterium RIFCSPHIGHO2_01_FULL_54_36</name>
    <dbReference type="NCBI Taxonomy" id="1798482"/>
    <lineage>
        <taxon>Bacteria</taxon>
        <taxon>Candidatus Kaiseribacteriota</taxon>
    </lineage>
</organism>
<keyword evidence="1" id="KW-0812">Transmembrane</keyword>
<feature type="transmembrane region" description="Helical" evidence="1">
    <location>
        <begin position="76"/>
        <end position="98"/>
    </location>
</feature>